<evidence type="ECO:0000256" key="1">
    <source>
        <dbReference type="ARBA" id="ARBA00023015"/>
    </source>
</evidence>
<keyword evidence="2" id="KW-0804">Transcription</keyword>
<dbReference type="GO" id="GO:0006355">
    <property type="term" value="P:regulation of DNA-templated transcription"/>
    <property type="evidence" value="ECO:0007669"/>
    <property type="project" value="InterPro"/>
</dbReference>
<evidence type="ECO:0000313" key="6">
    <source>
        <dbReference type="EMBL" id="CAD2189160.1"/>
    </source>
</evidence>
<sequence length="334" mass="40141">MIKFNFIILIYLITYIFLKIQCAGKLIHVDVKIKDDWEEKREFVYLKKVEIKDRFVVKVIEKTNNRYDGFNKNIEVYLRSIDLNLDKNMFEVEISDRSKYIPSDQLKKKILIEITNNEIIQNFLPGFEKMVLRNNNFIDNINCYETSILYKSGNNFSSVEENIENYKNKLLSSYWTEINLIGYKIELLEKQKVKYPKEELKSKIIENGNKISGRIEENKRKCFNCRVTQTKQWYNLLTGHYLCKKCGEYKNIYGKFRSKELWFMTKKDRNCSICDVIQTSQWHRYLKPGHYLCAACYKKQQRIKKSNKNTNADDRICKRLEFVEVWTTPNDERI</sequence>
<keyword evidence="4" id="KW-0479">Metal-binding</keyword>
<dbReference type="Pfam" id="PF00320">
    <property type="entry name" value="GATA"/>
    <property type="match status" value="1"/>
</dbReference>
<evidence type="ECO:0000313" key="7">
    <source>
        <dbReference type="Proteomes" id="UP000580250"/>
    </source>
</evidence>
<feature type="domain" description="GATA-type" evidence="5">
    <location>
        <begin position="216"/>
        <end position="269"/>
    </location>
</feature>
<dbReference type="GO" id="GO:0008270">
    <property type="term" value="F:zinc ion binding"/>
    <property type="evidence" value="ECO:0007669"/>
    <property type="project" value="UniProtKB-KW"/>
</dbReference>
<dbReference type="GO" id="GO:0043565">
    <property type="term" value="F:sequence-specific DNA binding"/>
    <property type="evidence" value="ECO:0007669"/>
    <property type="project" value="InterPro"/>
</dbReference>
<accession>A0A6V7WQ77</accession>
<protein>
    <recommendedName>
        <fullName evidence="5">GATA-type domain-containing protein</fullName>
    </recommendedName>
</protein>
<dbReference type="InterPro" id="IPR013088">
    <property type="entry name" value="Znf_NHR/GATA"/>
</dbReference>
<keyword evidence="3" id="KW-0539">Nucleus</keyword>
<proteinExistence type="predicted"/>
<name>A0A6V7WQ77_MELEN</name>
<comment type="caution">
    <text evidence="6">The sequence shown here is derived from an EMBL/GenBank/DDBJ whole genome shotgun (WGS) entry which is preliminary data.</text>
</comment>
<keyword evidence="4" id="KW-0862">Zinc</keyword>
<organism evidence="6 7">
    <name type="scientific">Meloidogyne enterolobii</name>
    <name type="common">Root-knot nematode worm</name>
    <name type="synonym">Meloidogyne mayaguensis</name>
    <dbReference type="NCBI Taxonomy" id="390850"/>
    <lineage>
        <taxon>Eukaryota</taxon>
        <taxon>Metazoa</taxon>
        <taxon>Ecdysozoa</taxon>
        <taxon>Nematoda</taxon>
        <taxon>Chromadorea</taxon>
        <taxon>Rhabditida</taxon>
        <taxon>Tylenchina</taxon>
        <taxon>Tylenchomorpha</taxon>
        <taxon>Tylenchoidea</taxon>
        <taxon>Meloidogynidae</taxon>
        <taxon>Meloidogyninae</taxon>
        <taxon>Meloidogyne</taxon>
    </lineage>
</organism>
<dbReference type="InterPro" id="IPR000679">
    <property type="entry name" value="Znf_GATA"/>
</dbReference>
<evidence type="ECO:0000256" key="2">
    <source>
        <dbReference type="ARBA" id="ARBA00023163"/>
    </source>
</evidence>
<keyword evidence="1" id="KW-0805">Transcription regulation</keyword>
<dbReference type="SMART" id="SM00401">
    <property type="entry name" value="ZnF_GATA"/>
    <property type="match status" value="2"/>
</dbReference>
<dbReference type="EMBL" id="CAJEWN010000735">
    <property type="protein sequence ID" value="CAD2189160.1"/>
    <property type="molecule type" value="Genomic_DNA"/>
</dbReference>
<dbReference type="Gene3D" id="3.30.50.10">
    <property type="entry name" value="Erythroid Transcription Factor GATA-1, subunit A"/>
    <property type="match status" value="1"/>
</dbReference>
<dbReference type="SUPFAM" id="SSF57716">
    <property type="entry name" value="Glucocorticoid receptor-like (DNA-binding domain)"/>
    <property type="match status" value="1"/>
</dbReference>
<keyword evidence="4" id="KW-0863">Zinc-finger</keyword>
<evidence type="ECO:0000259" key="5">
    <source>
        <dbReference type="PROSITE" id="PS50114"/>
    </source>
</evidence>
<evidence type="ECO:0000256" key="4">
    <source>
        <dbReference type="PROSITE-ProRule" id="PRU00094"/>
    </source>
</evidence>
<dbReference type="PROSITE" id="PS50114">
    <property type="entry name" value="GATA_ZN_FINGER_2"/>
    <property type="match status" value="1"/>
</dbReference>
<dbReference type="AlphaFoldDB" id="A0A6V7WQ77"/>
<dbReference type="Proteomes" id="UP000580250">
    <property type="component" value="Unassembled WGS sequence"/>
</dbReference>
<gene>
    <name evidence="6" type="ORF">MENT_LOCUS41866</name>
</gene>
<reference evidence="6 7" key="1">
    <citation type="submission" date="2020-08" db="EMBL/GenBank/DDBJ databases">
        <authorList>
            <person name="Koutsovoulos G."/>
            <person name="Danchin GJ E."/>
        </authorList>
    </citation>
    <scope>NUCLEOTIDE SEQUENCE [LARGE SCALE GENOMIC DNA]</scope>
</reference>
<evidence type="ECO:0000256" key="3">
    <source>
        <dbReference type="ARBA" id="ARBA00023242"/>
    </source>
</evidence>